<dbReference type="OrthoDB" id="573082at2"/>
<name>A0A431TXI5_9BACT</name>
<dbReference type="Proteomes" id="UP000282184">
    <property type="component" value="Unassembled WGS sequence"/>
</dbReference>
<dbReference type="Pfam" id="PF05973">
    <property type="entry name" value="Gp49"/>
    <property type="match status" value="1"/>
</dbReference>
<dbReference type="InterPro" id="IPR009241">
    <property type="entry name" value="HigB-like"/>
</dbReference>
<dbReference type="AlphaFoldDB" id="A0A431TXI5"/>
<evidence type="ECO:0000313" key="3">
    <source>
        <dbReference type="Proteomes" id="UP000282184"/>
    </source>
</evidence>
<comment type="caution">
    <text evidence="2">The sequence shown here is derived from an EMBL/GenBank/DDBJ whole genome shotgun (WGS) entry which is preliminary data.</text>
</comment>
<reference evidence="2 3" key="1">
    <citation type="submission" date="2018-12" db="EMBL/GenBank/DDBJ databases">
        <title>Hymenobacter gummosus sp. nov., isolated from a spring.</title>
        <authorList>
            <person name="Nie L."/>
        </authorList>
    </citation>
    <scope>NUCLEOTIDE SEQUENCE [LARGE SCALE GENOMIC DNA]</scope>
    <source>
        <strain evidence="2 3">KCTC 52166</strain>
    </source>
</reference>
<proteinExistence type="predicted"/>
<evidence type="ECO:0000256" key="1">
    <source>
        <dbReference type="SAM" id="MobiDB-lite"/>
    </source>
</evidence>
<feature type="region of interest" description="Disordered" evidence="1">
    <location>
        <begin position="93"/>
        <end position="115"/>
    </location>
</feature>
<evidence type="ECO:0000313" key="2">
    <source>
        <dbReference type="EMBL" id="RTQ46312.1"/>
    </source>
</evidence>
<accession>A0A431TXI5</accession>
<sequence>MSPLRKPVKAVLTPEARDFLKAVDKAVRQEFGVSIRRLQEGETAYNFKKLTGTDGIYEFSVNAPNHTYRLFAFWDARGEVETLIVCTHGLDKKTQKTPPQEIKKAEQMKKAHFGK</sequence>
<protein>
    <submittedName>
        <fullName evidence="2">Type II toxin-antitoxin system RelE/ParE family toxin</fullName>
    </submittedName>
</protein>
<organism evidence="2 3">
    <name type="scientific">Hymenobacter gummosus</name>
    <dbReference type="NCBI Taxonomy" id="1776032"/>
    <lineage>
        <taxon>Bacteria</taxon>
        <taxon>Pseudomonadati</taxon>
        <taxon>Bacteroidota</taxon>
        <taxon>Cytophagia</taxon>
        <taxon>Cytophagales</taxon>
        <taxon>Hymenobacteraceae</taxon>
        <taxon>Hymenobacter</taxon>
    </lineage>
</organism>
<dbReference type="EMBL" id="RXOF01000016">
    <property type="protein sequence ID" value="RTQ46312.1"/>
    <property type="molecule type" value="Genomic_DNA"/>
</dbReference>
<dbReference type="Gene3D" id="3.30.2310.20">
    <property type="entry name" value="RelE-like"/>
    <property type="match status" value="1"/>
</dbReference>
<gene>
    <name evidence="2" type="ORF">EJV47_22570</name>
</gene>
<keyword evidence="3" id="KW-1185">Reference proteome</keyword>
<dbReference type="InterPro" id="IPR035093">
    <property type="entry name" value="RelE/ParE_toxin_dom_sf"/>
</dbReference>
<dbReference type="RefSeq" id="WP_126695476.1">
    <property type="nucleotide sequence ID" value="NZ_RXOF01000016.1"/>
</dbReference>